<dbReference type="PANTHER" id="PTHR40400">
    <property type="entry name" value="SLR1512 PROTEIN"/>
    <property type="match status" value="1"/>
</dbReference>
<feature type="transmembrane region" description="Helical" evidence="1">
    <location>
        <begin position="90"/>
        <end position="111"/>
    </location>
</feature>
<dbReference type="InterPro" id="IPR010293">
    <property type="entry name" value="Sbt_1"/>
</dbReference>
<feature type="transmembrane region" description="Helical" evidence="1">
    <location>
        <begin position="161"/>
        <end position="180"/>
    </location>
</feature>
<reference evidence="3" key="1">
    <citation type="journal article" date="2019" name="Int. J. Syst. Evol. Microbiol.">
        <title>The Global Catalogue of Microorganisms (GCM) 10K type strain sequencing project: providing services to taxonomists for standard genome sequencing and annotation.</title>
        <authorList>
            <consortium name="The Broad Institute Genomics Platform"/>
            <consortium name="The Broad Institute Genome Sequencing Center for Infectious Disease"/>
            <person name="Wu L."/>
            <person name="Ma J."/>
        </authorList>
    </citation>
    <scope>NUCLEOTIDE SEQUENCE [LARGE SCALE GENOMIC DNA]</scope>
    <source>
        <strain evidence="3">JCM 17110</strain>
    </source>
</reference>
<keyword evidence="1" id="KW-0472">Membrane</keyword>
<sequence>MPDIVVAFFALGVVAGLAKSDLKVPQAAYDTLSILLMLTIGFKGGLALHGHMSWRLVPELLVIAGLGVLIPLLCYPLCRRLLRLDPANSASIAAHYGSVSAGTFAVALAYVESRSMTISPQTTLYLVLLELPAIVVAIYLYKRLSGRQSAASNGHIWHEALTSRGVVLLTGGVLIGYFYGPEAAPVSTLFLTVFKGLLALFLLEMGLCAAKALRPVPWRHWRLMLFAVIAPLGLSLIGILASAALGLPLGTALILTGLTASASYIAAPAAIGGAIKEADIGLAMLAALAVTFPFNVILGIPLYHQILNVVY</sequence>
<comment type="caution">
    <text evidence="2">The sequence shown here is derived from an EMBL/GenBank/DDBJ whole genome shotgun (WGS) entry which is preliminary data.</text>
</comment>
<gene>
    <name evidence="2" type="ORF">GCM10022394_02740</name>
</gene>
<protein>
    <submittedName>
        <fullName evidence="2">Sodium-dependent bicarbonate transport family permease</fullName>
    </submittedName>
</protein>
<keyword evidence="1" id="KW-0812">Transmembrane</keyword>
<feature type="transmembrane region" description="Helical" evidence="1">
    <location>
        <begin position="282"/>
        <end position="303"/>
    </location>
</feature>
<dbReference type="Proteomes" id="UP001500795">
    <property type="component" value="Unassembled WGS sequence"/>
</dbReference>
<dbReference type="RefSeq" id="WP_344953986.1">
    <property type="nucleotide sequence ID" value="NZ_BAABCX010000001.1"/>
</dbReference>
<name>A0ABP6V1G0_9GAMM</name>
<feature type="transmembrane region" description="Helical" evidence="1">
    <location>
        <begin position="223"/>
        <end position="247"/>
    </location>
</feature>
<evidence type="ECO:0000313" key="2">
    <source>
        <dbReference type="EMBL" id="GAA3527051.1"/>
    </source>
</evidence>
<feature type="transmembrane region" description="Helical" evidence="1">
    <location>
        <begin position="123"/>
        <end position="141"/>
    </location>
</feature>
<keyword evidence="3" id="KW-1185">Reference proteome</keyword>
<organism evidence="2 3">
    <name type="scientific">Zobellella aerophila</name>
    <dbReference type="NCBI Taxonomy" id="870480"/>
    <lineage>
        <taxon>Bacteria</taxon>
        <taxon>Pseudomonadati</taxon>
        <taxon>Pseudomonadota</taxon>
        <taxon>Gammaproteobacteria</taxon>
        <taxon>Aeromonadales</taxon>
        <taxon>Aeromonadaceae</taxon>
        <taxon>Zobellella</taxon>
    </lineage>
</organism>
<dbReference type="PANTHER" id="PTHR40400:SF1">
    <property type="entry name" value="SLR1512 PROTEIN"/>
    <property type="match status" value="1"/>
</dbReference>
<proteinExistence type="predicted"/>
<evidence type="ECO:0000256" key="1">
    <source>
        <dbReference type="SAM" id="Phobius"/>
    </source>
</evidence>
<feature type="transmembrane region" description="Helical" evidence="1">
    <location>
        <begin position="60"/>
        <end position="78"/>
    </location>
</feature>
<evidence type="ECO:0000313" key="3">
    <source>
        <dbReference type="Proteomes" id="UP001500795"/>
    </source>
</evidence>
<keyword evidence="1" id="KW-1133">Transmembrane helix</keyword>
<feature type="transmembrane region" description="Helical" evidence="1">
    <location>
        <begin position="186"/>
        <end position="203"/>
    </location>
</feature>
<dbReference type="EMBL" id="BAABCX010000001">
    <property type="protein sequence ID" value="GAA3527051.1"/>
    <property type="molecule type" value="Genomic_DNA"/>
</dbReference>
<dbReference type="Pfam" id="PF05982">
    <property type="entry name" value="Sbt_1"/>
    <property type="match status" value="1"/>
</dbReference>
<accession>A0ABP6V1G0</accession>
<feature type="transmembrane region" description="Helical" evidence="1">
    <location>
        <begin position="253"/>
        <end position="275"/>
    </location>
</feature>